<feature type="compositionally biased region" description="Polar residues" evidence="1">
    <location>
        <begin position="1"/>
        <end position="19"/>
    </location>
</feature>
<protein>
    <submittedName>
        <fullName evidence="2">Uncharacterized protein</fullName>
    </submittedName>
</protein>
<evidence type="ECO:0000256" key="1">
    <source>
        <dbReference type="SAM" id="MobiDB-lite"/>
    </source>
</evidence>
<organism evidence="2 3">
    <name type="scientific">Protopolystoma xenopodis</name>
    <dbReference type="NCBI Taxonomy" id="117903"/>
    <lineage>
        <taxon>Eukaryota</taxon>
        <taxon>Metazoa</taxon>
        <taxon>Spiralia</taxon>
        <taxon>Lophotrochozoa</taxon>
        <taxon>Platyhelminthes</taxon>
        <taxon>Monogenea</taxon>
        <taxon>Polyopisthocotylea</taxon>
        <taxon>Polystomatidea</taxon>
        <taxon>Polystomatidae</taxon>
        <taxon>Protopolystoma</taxon>
    </lineage>
</organism>
<dbReference type="AlphaFoldDB" id="A0A448WKS5"/>
<feature type="region of interest" description="Disordered" evidence="1">
    <location>
        <begin position="1"/>
        <end position="24"/>
    </location>
</feature>
<keyword evidence="3" id="KW-1185">Reference proteome</keyword>
<dbReference type="Proteomes" id="UP000784294">
    <property type="component" value="Unassembled WGS sequence"/>
</dbReference>
<evidence type="ECO:0000313" key="2">
    <source>
        <dbReference type="EMBL" id="VEL14103.1"/>
    </source>
</evidence>
<accession>A0A448WKS5</accession>
<dbReference type="EMBL" id="CAAALY010020010">
    <property type="protein sequence ID" value="VEL14103.1"/>
    <property type="molecule type" value="Genomic_DNA"/>
</dbReference>
<name>A0A448WKS5_9PLAT</name>
<comment type="caution">
    <text evidence="2">The sequence shown here is derived from an EMBL/GenBank/DDBJ whole genome shotgun (WGS) entry which is preliminary data.</text>
</comment>
<reference evidence="2" key="1">
    <citation type="submission" date="2018-11" db="EMBL/GenBank/DDBJ databases">
        <authorList>
            <consortium name="Pathogen Informatics"/>
        </authorList>
    </citation>
    <scope>NUCLEOTIDE SEQUENCE</scope>
</reference>
<sequence>MTYQAGGSRFSPISASAACTQPPDHENWLSSALTQNPRYFTRLEDRQTILPEVNKSVYDLELMLALLMHQSLPAQAEAAEWLASQATEQKPSPMVMTAPKETTLLETNSPSIVNGLAEDSGYASTRACIWTPQLCAQAKYFTGMHASYDRGSARSSISENVAPPIDELSREEGNEAWRRSSMKSPILALRQNFRQREGSNLLDPTVICKSDTISAVSSLPPQTASQLPALSCPAAFSPSVMCPSHSLPSTITGECEKEILRLLSQLPISQQLAWMQTLKLL</sequence>
<proteinExistence type="predicted"/>
<evidence type="ECO:0000313" key="3">
    <source>
        <dbReference type="Proteomes" id="UP000784294"/>
    </source>
</evidence>
<gene>
    <name evidence="2" type="ORF">PXEA_LOCUS7543</name>
</gene>